<dbReference type="Proteomes" id="UP000003786">
    <property type="component" value="Chromosome 4"/>
</dbReference>
<accession>J7M8Q7</accession>
<dbReference type="KEGG" id="tot:TOT_040000855"/>
<evidence type="ECO:0000313" key="3">
    <source>
        <dbReference type="Proteomes" id="UP000003786"/>
    </source>
</evidence>
<sequence>MDVSIELKSLLINLLFVYSKNFVQSRHNDNSGPTEAEDRLNVFSQNLEFNNVFTNKRPENVERSTNLNKSKFRLVIVDINDKRSNDLVDYRYNAPNDIHIFTAIQPNVIKRVMDGEKLLWDSGNKEFADEIFVKYSEGKPTLRIHSFGDESPRELAARPMEVEPKNKNDFVAYKIDENKLAAEQPQLSEDGNYRIVWKPRYSEHYGKALLIPDSSGRLTVKAIFPQPKKLELVPVASKKSVKKEPEELTKKKAEELTKREAQEVKETKEVTQPKVATEEQKPKVSAPKPENAPLIVPKSRLKDLLNTEIVGIDLNINSDSSTDEYSFRRNYVNDKIFSAKPGYGFKSVKNNGSTLWEARDASQYAEYVDIYDTGQMTRDMVIFMYNGNIAKYRRPFLSPVWFKREDHKEFSKYLNKDNTPKKRQTEYVMGYSKSGSQCNAFICAITFGTFQCC</sequence>
<dbReference type="AlphaFoldDB" id="J7M8Q7"/>
<proteinExistence type="predicted"/>
<evidence type="ECO:0000313" key="2">
    <source>
        <dbReference type="EMBL" id="BAM42488.1"/>
    </source>
</evidence>
<dbReference type="VEuPathDB" id="PiroplasmaDB:TOT_040000855"/>
<organism evidence="2 3">
    <name type="scientific">Theileria orientalis strain Shintoku</name>
    <dbReference type="NCBI Taxonomy" id="869250"/>
    <lineage>
        <taxon>Eukaryota</taxon>
        <taxon>Sar</taxon>
        <taxon>Alveolata</taxon>
        <taxon>Apicomplexa</taxon>
        <taxon>Aconoidasida</taxon>
        <taxon>Piroplasmida</taxon>
        <taxon>Theileriidae</taxon>
        <taxon>Theileria</taxon>
    </lineage>
</organism>
<dbReference type="EMBL" id="AP011949">
    <property type="protein sequence ID" value="BAM42488.1"/>
    <property type="molecule type" value="Genomic_DNA"/>
</dbReference>
<keyword evidence="3" id="KW-1185">Reference proteome</keyword>
<dbReference type="InterPro" id="IPR007480">
    <property type="entry name" value="DUF529"/>
</dbReference>
<dbReference type="RefSeq" id="XP_009692789.1">
    <property type="nucleotide sequence ID" value="XM_009694494.1"/>
</dbReference>
<evidence type="ECO:0000256" key="1">
    <source>
        <dbReference type="SAM" id="MobiDB-lite"/>
    </source>
</evidence>
<name>J7M8Q7_THEOR</name>
<protein>
    <submittedName>
        <fullName evidence="2">Uncharacterized protein</fullName>
    </submittedName>
</protein>
<feature type="region of interest" description="Disordered" evidence="1">
    <location>
        <begin position="239"/>
        <end position="292"/>
    </location>
</feature>
<dbReference type="Pfam" id="PF04385">
    <property type="entry name" value="FAINT"/>
    <property type="match status" value="2"/>
</dbReference>
<reference evidence="2 3" key="1">
    <citation type="journal article" date="2012" name="MBio">
        <title>Comparative genome analysis of three eukaryotic parasites with differing abilities to transform leukocytes reveals key mediators of Theileria-induced leukocyte transformation.</title>
        <authorList>
            <person name="Hayashida K."/>
            <person name="Hara Y."/>
            <person name="Abe T."/>
            <person name="Yamasaki C."/>
            <person name="Toyoda A."/>
            <person name="Kosuge T."/>
            <person name="Suzuki Y."/>
            <person name="Sato Y."/>
            <person name="Kawashima S."/>
            <person name="Katayama T."/>
            <person name="Wakaguri H."/>
            <person name="Inoue N."/>
            <person name="Homma K."/>
            <person name="Tada-Umezaki M."/>
            <person name="Yagi Y."/>
            <person name="Fujii Y."/>
            <person name="Habara T."/>
            <person name="Kanehisa M."/>
            <person name="Watanabe H."/>
            <person name="Ito K."/>
            <person name="Gojobori T."/>
            <person name="Sugawara H."/>
            <person name="Imanishi T."/>
            <person name="Weir W."/>
            <person name="Gardner M."/>
            <person name="Pain A."/>
            <person name="Shiels B."/>
            <person name="Hattori M."/>
            <person name="Nene V."/>
            <person name="Sugimoto C."/>
        </authorList>
    </citation>
    <scope>NUCLEOTIDE SEQUENCE [LARGE SCALE GENOMIC DNA]</scope>
    <source>
        <strain evidence="2 3">Shintoku</strain>
    </source>
</reference>
<dbReference type="OrthoDB" id="10331153at2759"/>
<feature type="compositionally biased region" description="Basic and acidic residues" evidence="1">
    <location>
        <begin position="242"/>
        <end position="282"/>
    </location>
</feature>
<gene>
    <name evidence="2" type="ORF">TOT_040000855</name>
</gene>
<dbReference type="GeneID" id="20716892"/>